<comment type="caution">
    <text evidence="6">The sequence shown here is derived from an EMBL/GenBank/DDBJ whole genome shotgun (WGS) entry which is preliminary data.</text>
</comment>
<evidence type="ECO:0000256" key="4">
    <source>
        <dbReference type="ARBA" id="ARBA00023065"/>
    </source>
</evidence>
<sequence>MAGGGAPAEGSYLAVMGDEDTITGFLLAGVGNVDLRKKSNFLIVNEKTSVKKIEDTFKDYTNRDDIAIILINQHIANMIRHMIDNYIQPIPAILEIPSKEHPYDPAKDSILSRVKIMFGGDA</sequence>
<dbReference type="InterPro" id="IPR005772">
    <property type="entry name" value="ATPase_V1-cplx_fsu_euk"/>
</dbReference>
<evidence type="ECO:0000256" key="2">
    <source>
        <dbReference type="ARBA" id="ARBA00022448"/>
    </source>
</evidence>
<evidence type="ECO:0000256" key="5">
    <source>
        <dbReference type="PIRNR" id="PIRNR015945"/>
    </source>
</evidence>
<proteinExistence type="inferred from homology"/>
<evidence type="ECO:0000313" key="7">
    <source>
        <dbReference type="Proteomes" id="UP001314263"/>
    </source>
</evidence>
<organism evidence="6 7">
    <name type="scientific">Coccomyxa viridis</name>
    <dbReference type="NCBI Taxonomy" id="1274662"/>
    <lineage>
        <taxon>Eukaryota</taxon>
        <taxon>Viridiplantae</taxon>
        <taxon>Chlorophyta</taxon>
        <taxon>core chlorophytes</taxon>
        <taxon>Trebouxiophyceae</taxon>
        <taxon>Trebouxiophyceae incertae sedis</taxon>
        <taxon>Coccomyxaceae</taxon>
        <taxon>Coccomyxa</taxon>
    </lineage>
</organism>
<dbReference type="Gene3D" id="3.40.50.10580">
    <property type="entry name" value="ATPase, V1 complex, subunit F"/>
    <property type="match status" value="1"/>
</dbReference>
<dbReference type="GO" id="GO:0033180">
    <property type="term" value="C:proton-transporting V-type ATPase, V1 domain"/>
    <property type="evidence" value="ECO:0007669"/>
    <property type="project" value="InterPro"/>
</dbReference>
<dbReference type="NCBIfam" id="TIGR01101">
    <property type="entry name" value="V_ATP_synt_F"/>
    <property type="match status" value="1"/>
</dbReference>
<dbReference type="GO" id="GO:0046961">
    <property type="term" value="F:proton-transporting ATPase activity, rotational mechanism"/>
    <property type="evidence" value="ECO:0007669"/>
    <property type="project" value="InterPro"/>
</dbReference>
<dbReference type="EMBL" id="CAUYUE010000006">
    <property type="protein sequence ID" value="CAK0780465.1"/>
    <property type="molecule type" value="Genomic_DNA"/>
</dbReference>
<keyword evidence="3 5" id="KW-0375">Hydrogen ion transport</keyword>
<dbReference type="Pfam" id="PF01990">
    <property type="entry name" value="ATP-synt_F"/>
    <property type="match status" value="1"/>
</dbReference>
<dbReference type="InterPro" id="IPR036906">
    <property type="entry name" value="ATPase_V1_fsu_sf"/>
</dbReference>
<accession>A0AAV1I499</accession>
<dbReference type="PIRSF" id="PIRSF015945">
    <property type="entry name" value="ATPase_V1_F_euk"/>
    <property type="match status" value="1"/>
</dbReference>
<comment type="function">
    <text evidence="5">Subunit of the V1 complex of vacuolar(H+)-ATPase (V-ATPase), a multisubunit enzyme composed of a peripheral complex (V1) that hydrolyzes ATP and a membrane integral complex (V0) that translocates protons. V-ATPase is responsible for acidifying and maintaining the pH of intracellular compartments.</text>
</comment>
<dbReference type="PANTHER" id="PTHR13861">
    <property type="entry name" value="VACUOLAR ATP SYNTHASE SUBUNIT F"/>
    <property type="match status" value="1"/>
</dbReference>
<protein>
    <recommendedName>
        <fullName evidence="5">V-type proton ATPase subunit F</fullName>
    </recommendedName>
</protein>
<evidence type="ECO:0000256" key="3">
    <source>
        <dbReference type="ARBA" id="ARBA00022781"/>
    </source>
</evidence>
<comment type="similarity">
    <text evidence="1 5">Belongs to the V-ATPase F subunit family.</text>
</comment>
<keyword evidence="4 5" id="KW-0406">Ion transport</keyword>
<reference evidence="6 7" key="1">
    <citation type="submission" date="2023-10" db="EMBL/GenBank/DDBJ databases">
        <authorList>
            <person name="Maclean D."/>
            <person name="Macfadyen A."/>
        </authorList>
    </citation>
    <scope>NUCLEOTIDE SEQUENCE [LARGE SCALE GENOMIC DNA]</scope>
</reference>
<dbReference type="AlphaFoldDB" id="A0AAV1I499"/>
<name>A0AAV1I499_9CHLO</name>
<evidence type="ECO:0000313" key="6">
    <source>
        <dbReference type="EMBL" id="CAK0780465.1"/>
    </source>
</evidence>
<dbReference type="FunFam" id="3.40.50.10580:FF:000001">
    <property type="entry name" value="V-type proton ATPase subunit F"/>
    <property type="match status" value="1"/>
</dbReference>
<evidence type="ECO:0000256" key="1">
    <source>
        <dbReference type="ARBA" id="ARBA00010148"/>
    </source>
</evidence>
<dbReference type="Proteomes" id="UP001314263">
    <property type="component" value="Unassembled WGS sequence"/>
</dbReference>
<keyword evidence="7" id="KW-1185">Reference proteome</keyword>
<gene>
    <name evidence="6" type="ORF">CVIRNUC_005062</name>
</gene>
<dbReference type="PANTHER" id="PTHR13861:SF2">
    <property type="entry name" value="V-TYPE PROTON ATPASE SUBUNIT F"/>
    <property type="match status" value="1"/>
</dbReference>
<dbReference type="SUPFAM" id="SSF159468">
    <property type="entry name" value="AtpF-like"/>
    <property type="match status" value="1"/>
</dbReference>
<comment type="subunit">
    <text evidence="5">V-ATPase is a heteromultimeric enzyme made up of two complexes: the ATP-hydrolytic V1 complex and the proton translocation V0 complex.</text>
</comment>
<dbReference type="InterPro" id="IPR008218">
    <property type="entry name" value="ATPase_V1-cplx_f_g_su"/>
</dbReference>
<keyword evidence="2 5" id="KW-0813">Transport</keyword>